<evidence type="ECO:0000313" key="3">
    <source>
        <dbReference type="Proteomes" id="UP000580568"/>
    </source>
</evidence>
<evidence type="ECO:0000313" key="2">
    <source>
        <dbReference type="EMBL" id="GFP76253.1"/>
    </source>
</evidence>
<keyword evidence="3" id="KW-1185">Reference proteome</keyword>
<dbReference type="AlphaFoldDB" id="A0A6V8SMZ1"/>
<accession>A0A6V8SMZ1</accession>
<gene>
    <name evidence="2" type="ORF">bsdtw1_02354</name>
</gene>
<sequence length="134" mass="15654">MFLSELIIKEKEAFMVVAKEIIESDDKIEKSEEDLLNSYKIEMNLIEDDIRDLKIEVNEAKHTLAGMTTDKKRKVYMELYALAFCDGDYDKKEKEIMDEIKAKFEISDDTQKELETCVNELNLVYKKISAVVNE</sequence>
<evidence type="ECO:0008006" key="4">
    <source>
        <dbReference type="Google" id="ProtNLM"/>
    </source>
</evidence>
<dbReference type="Gene3D" id="1.10.3680.10">
    <property type="entry name" value="TerB-like"/>
    <property type="match status" value="1"/>
</dbReference>
<feature type="coiled-coil region" evidence="1">
    <location>
        <begin position="36"/>
        <end position="70"/>
    </location>
</feature>
<dbReference type="EMBL" id="BLZR01000001">
    <property type="protein sequence ID" value="GFP76253.1"/>
    <property type="molecule type" value="Genomic_DNA"/>
</dbReference>
<protein>
    <recommendedName>
        <fullName evidence="4">Co-chaperone DjlA N-terminal domain-containing protein</fullName>
    </recommendedName>
</protein>
<dbReference type="SUPFAM" id="SSF158682">
    <property type="entry name" value="TerB-like"/>
    <property type="match status" value="1"/>
</dbReference>
<reference evidence="2 3" key="1">
    <citation type="submission" date="2020-07" db="EMBL/GenBank/DDBJ databases">
        <title>A new beta-1,3-glucan-decomposing anaerobic bacterium isolated from anoxic soil subjected to biological soil disinfestation.</title>
        <authorList>
            <person name="Ueki A."/>
            <person name="Tonouchi A."/>
        </authorList>
    </citation>
    <scope>NUCLEOTIDE SEQUENCE [LARGE SCALE GENOMIC DNA]</scope>
    <source>
        <strain evidence="2 3">TW1</strain>
    </source>
</reference>
<dbReference type="RefSeq" id="WP_183277695.1">
    <property type="nucleotide sequence ID" value="NZ_BLZR01000001.1"/>
</dbReference>
<proteinExistence type="predicted"/>
<name>A0A6V8SMZ1_9CLOT</name>
<keyword evidence="1" id="KW-0175">Coiled coil</keyword>
<dbReference type="Proteomes" id="UP000580568">
    <property type="component" value="Unassembled WGS sequence"/>
</dbReference>
<comment type="caution">
    <text evidence="2">The sequence shown here is derived from an EMBL/GenBank/DDBJ whole genome shotgun (WGS) entry which is preliminary data.</text>
</comment>
<dbReference type="InterPro" id="IPR029024">
    <property type="entry name" value="TerB-like"/>
</dbReference>
<organism evidence="2 3">
    <name type="scientific">Clostridium fungisolvens</name>
    <dbReference type="NCBI Taxonomy" id="1604897"/>
    <lineage>
        <taxon>Bacteria</taxon>
        <taxon>Bacillati</taxon>
        <taxon>Bacillota</taxon>
        <taxon>Clostridia</taxon>
        <taxon>Eubacteriales</taxon>
        <taxon>Clostridiaceae</taxon>
        <taxon>Clostridium</taxon>
    </lineage>
</organism>
<evidence type="ECO:0000256" key="1">
    <source>
        <dbReference type="SAM" id="Coils"/>
    </source>
</evidence>